<organism evidence="9 10">
    <name type="scientific">Paramuricea clavata</name>
    <name type="common">Red gorgonian</name>
    <name type="synonym">Violescent sea-whip</name>
    <dbReference type="NCBI Taxonomy" id="317549"/>
    <lineage>
        <taxon>Eukaryota</taxon>
        <taxon>Metazoa</taxon>
        <taxon>Cnidaria</taxon>
        <taxon>Anthozoa</taxon>
        <taxon>Octocorallia</taxon>
        <taxon>Malacalcyonacea</taxon>
        <taxon>Plexauridae</taxon>
        <taxon>Paramuricea</taxon>
    </lineage>
</organism>
<sequence length="170" mass="19534">MKIISYITAAIFLGSLTLNEAKLREGDCDVCIKFLTKFANDLDGSEKGPDDIRKKLLVTCKKAKGKDHRFCYYVGGTEDAATSILNEITKPISYHVPAEKICEKLKDKDAQICELQYEQKIDVRNVDLKKMRVKQLRKILQSWDEECNGCIEKSDFVQRIEELKDKHTEL</sequence>
<feature type="domain" description="EF-hand" evidence="8">
    <location>
        <begin position="131"/>
        <end position="166"/>
    </location>
</feature>
<evidence type="ECO:0000256" key="5">
    <source>
        <dbReference type="ARBA" id="ARBA00022729"/>
    </source>
</evidence>
<dbReference type="GO" id="GO:0005783">
    <property type="term" value="C:endoplasmic reticulum"/>
    <property type="evidence" value="ECO:0007669"/>
    <property type="project" value="TreeGrafter"/>
</dbReference>
<keyword evidence="6" id="KW-1015">Disulfide bond</keyword>
<dbReference type="Gene3D" id="1.10.225.10">
    <property type="entry name" value="Saposin-like"/>
    <property type="match status" value="1"/>
</dbReference>
<evidence type="ECO:0000256" key="2">
    <source>
        <dbReference type="ARBA" id="ARBA00005617"/>
    </source>
</evidence>
<dbReference type="FunFam" id="1.10.225.10:FF:000003">
    <property type="entry name" value="Mesencephalic astrocyte-derived neurotrophic factor"/>
    <property type="match status" value="1"/>
</dbReference>
<gene>
    <name evidence="9" type="ORF">PACLA_8A034996</name>
</gene>
<dbReference type="Pfam" id="PF20145">
    <property type="entry name" value="ARMET_N"/>
    <property type="match status" value="1"/>
</dbReference>
<dbReference type="GO" id="GO:0031175">
    <property type="term" value="P:neuron projection development"/>
    <property type="evidence" value="ECO:0007669"/>
    <property type="project" value="TreeGrafter"/>
</dbReference>
<dbReference type="InterPro" id="IPR036361">
    <property type="entry name" value="SAP_dom_sf"/>
</dbReference>
<dbReference type="Gene3D" id="1.10.720.30">
    <property type="entry name" value="SAP domain"/>
    <property type="match status" value="1"/>
</dbReference>
<dbReference type="GO" id="GO:0071542">
    <property type="term" value="P:dopaminergic neuron differentiation"/>
    <property type="evidence" value="ECO:0007669"/>
    <property type="project" value="TreeGrafter"/>
</dbReference>
<evidence type="ECO:0000256" key="4">
    <source>
        <dbReference type="ARBA" id="ARBA00022525"/>
    </source>
</evidence>
<dbReference type="GO" id="GO:0005509">
    <property type="term" value="F:calcium ion binding"/>
    <property type="evidence" value="ECO:0007669"/>
    <property type="project" value="InterPro"/>
</dbReference>
<dbReference type="InterPro" id="IPR045332">
    <property type="entry name" value="ARMET_N"/>
</dbReference>
<dbReference type="PANTHER" id="PTHR12990:SF5">
    <property type="entry name" value="MESENCEPHALIC ASTROCYTE-DERIVED NEUROTROPHIC FACTOR HOMOLOG"/>
    <property type="match status" value="1"/>
</dbReference>
<protein>
    <recommendedName>
        <fullName evidence="3">Mesencephalic astrocyte-derived neurotrophic factor homolog</fullName>
    </recommendedName>
    <alternativeName>
        <fullName evidence="7">MANF/CDNF-like protein</fullName>
    </alternativeName>
</protein>
<comment type="caution">
    <text evidence="9">The sequence shown here is derived from an EMBL/GenBank/DDBJ whole genome shotgun (WGS) entry which is preliminary data.</text>
</comment>
<evidence type="ECO:0000259" key="8">
    <source>
        <dbReference type="PROSITE" id="PS50222"/>
    </source>
</evidence>
<evidence type="ECO:0000313" key="9">
    <source>
        <dbReference type="EMBL" id="CAB3984242.1"/>
    </source>
</evidence>
<dbReference type="InterPro" id="IPR045333">
    <property type="entry name" value="ARMET-like"/>
</dbReference>
<dbReference type="GO" id="GO:0005615">
    <property type="term" value="C:extracellular space"/>
    <property type="evidence" value="ECO:0007669"/>
    <property type="project" value="TreeGrafter"/>
</dbReference>
<keyword evidence="4" id="KW-0964">Secreted</keyword>
<reference evidence="9" key="1">
    <citation type="submission" date="2020-04" db="EMBL/GenBank/DDBJ databases">
        <authorList>
            <person name="Alioto T."/>
            <person name="Alioto T."/>
            <person name="Gomez Garrido J."/>
        </authorList>
    </citation>
    <scope>NUCLEOTIDE SEQUENCE</scope>
    <source>
        <strain evidence="9">A484AB</strain>
    </source>
</reference>
<accession>A0A6S7G5R9</accession>
<name>A0A6S7G5R9_PARCT</name>
<comment type="subcellular location">
    <subcellularLocation>
        <location evidence="1">Secreted</location>
    </subcellularLocation>
</comment>
<dbReference type="Pfam" id="PF10208">
    <property type="entry name" value="ARMET_C"/>
    <property type="match status" value="1"/>
</dbReference>
<dbReference type="InterPro" id="IPR002048">
    <property type="entry name" value="EF_hand_dom"/>
</dbReference>
<comment type="similarity">
    <text evidence="2">Belongs to the ARMET family.</text>
</comment>
<dbReference type="SUPFAM" id="SSF68906">
    <property type="entry name" value="SAP domain"/>
    <property type="match status" value="1"/>
</dbReference>
<evidence type="ECO:0000256" key="6">
    <source>
        <dbReference type="ARBA" id="ARBA00023157"/>
    </source>
</evidence>
<keyword evidence="5" id="KW-0732">Signal</keyword>
<dbReference type="Proteomes" id="UP001152795">
    <property type="component" value="Unassembled WGS sequence"/>
</dbReference>
<dbReference type="PROSITE" id="PS50222">
    <property type="entry name" value="EF_HAND_2"/>
    <property type="match status" value="1"/>
</dbReference>
<evidence type="ECO:0000256" key="7">
    <source>
        <dbReference type="ARBA" id="ARBA00032923"/>
    </source>
</evidence>
<dbReference type="PANTHER" id="PTHR12990">
    <property type="entry name" value="ARMET-LIKE PROTEIN"/>
    <property type="match status" value="1"/>
</dbReference>
<evidence type="ECO:0000256" key="1">
    <source>
        <dbReference type="ARBA" id="ARBA00004613"/>
    </source>
</evidence>
<dbReference type="InterPro" id="IPR019345">
    <property type="entry name" value="ARMET_C"/>
</dbReference>
<dbReference type="OrthoDB" id="5597848at2759"/>
<proteinExistence type="inferred from homology"/>
<dbReference type="AlphaFoldDB" id="A0A6S7G5R9"/>
<keyword evidence="10" id="KW-1185">Reference proteome</keyword>
<evidence type="ECO:0000313" key="10">
    <source>
        <dbReference type="Proteomes" id="UP001152795"/>
    </source>
</evidence>
<dbReference type="EMBL" id="CACRXK020000711">
    <property type="protein sequence ID" value="CAB3984242.1"/>
    <property type="molecule type" value="Genomic_DNA"/>
</dbReference>
<evidence type="ECO:0000256" key="3">
    <source>
        <dbReference type="ARBA" id="ARBA00014267"/>
    </source>
</evidence>